<dbReference type="Pfam" id="PF10242">
    <property type="entry name" value="L_HMGIC_fpl"/>
    <property type="match status" value="1"/>
</dbReference>
<evidence type="ECO:0000256" key="2">
    <source>
        <dbReference type="ARBA" id="ARBA00022692"/>
    </source>
</evidence>
<dbReference type="GO" id="GO:0097112">
    <property type="term" value="P:gamma-aminobutyric acid receptor clustering"/>
    <property type="evidence" value="ECO:0007669"/>
    <property type="project" value="TreeGrafter"/>
</dbReference>
<feature type="transmembrane region" description="Helical" evidence="5">
    <location>
        <begin position="32"/>
        <end position="49"/>
    </location>
</feature>
<evidence type="ECO:0000313" key="7">
    <source>
        <dbReference type="Proteomes" id="UP000618746"/>
    </source>
</evidence>
<sequence length="50" mass="5582">MIFPDGWDAETIRDMCGEKTGKYSLGDCSVRWAYILAIIGILNALILSFL</sequence>
<evidence type="ECO:0000256" key="3">
    <source>
        <dbReference type="ARBA" id="ARBA00022989"/>
    </source>
</evidence>
<gene>
    <name evidence="6" type="primary">Lhfpl4</name>
    <name evidence="6" type="ORF">SPIPAS_R09569</name>
</gene>
<organism evidence="6 7">
    <name type="scientific">Spizella passerina</name>
    <name type="common">Chipping sparrow</name>
    <dbReference type="NCBI Taxonomy" id="40210"/>
    <lineage>
        <taxon>Eukaryota</taxon>
        <taxon>Metazoa</taxon>
        <taxon>Chordata</taxon>
        <taxon>Craniata</taxon>
        <taxon>Vertebrata</taxon>
        <taxon>Euteleostomi</taxon>
        <taxon>Archelosauria</taxon>
        <taxon>Archosauria</taxon>
        <taxon>Dinosauria</taxon>
        <taxon>Saurischia</taxon>
        <taxon>Theropoda</taxon>
        <taxon>Coelurosauria</taxon>
        <taxon>Aves</taxon>
        <taxon>Neognathae</taxon>
        <taxon>Neoaves</taxon>
        <taxon>Telluraves</taxon>
        <taxon>Australaves</taxon>
        <taxon>Passeriformes</taxon>
        <taxon>Passerellidae</taxon>
        <taxon>Spizella</taxon>
    </lineage>
</organism>
<evidence type="ECO:0000256" key="4">
    <source>
        <dbReference type="ARBA" id="ARBA00023136"/>
    </source>
</evidence>
<dbReference type="Proteomes" id="UP000618746">
    <property type="component" value="Unassembled WGS sequence"/>
</dbReference>
<keyword evidence="7" id="KW-1185">Reference proteome</keyword>
<keyword evidence="4 5" id="KW-0472">Membrane</keyword>
<dbReference type="GO" id="GO:0050811">
    <property type="term" value="F:GABA receptor binding"/>
    <property type="evidence" value="ECO:0007669"/>
    <property type="project" value="TreeGrafter"/>
</dbReference>
<protein>
    <submittedName>
        <fullName evidence="6">LHPL4 protein</fullName>
    </submittedName>
</protein>
<dbReference type="PANTHER" id="PTHR12489:SF14">
    <property type="entry name" value="LHFPL TETRASPAN SUBFAMILY MEMBER 4 PROTEIN"/>
    <property type="match status" value="1"/>
</dbReference>
<dbReference type="GO" id="GO:0045211">
    <property type="term" value="C:postsynaptic membrane"/>
    <property type="evidence" value="ECO:0007669"/>
    <property type="project" value="TreeGrafter"/>
</dbReference>
<reference evidence="6" key="1">
    <citation type="submission" date="2020-02" db="EMBL/GenBank/DDBJ databases">
        <title>Bird 10,000 Genomes (B10K) Project - Family phase.</title>
        <authorList>
            <person name="Zhang G."/>
        </authorList>
    </citation>
    <scope>NUCLEOTIDE SEQUENCE</scope>
    <source>
        <strain evidence="6">B10K-DU-023-52</strain>
        <tissue evidence="6">Mixed tissue sample</tissue>
    </source>
</reference>
<accession>A0A852K6F1</accession>
<evidence type="ECO:0000256" key="1">
    <source>
        <dbReference type="ARBA" id="ARBA00004141"/>
    </source>
</evidence>
<keyword evidence="2 5" id="KW-0812">Transmembrane</keyword>
<dbReference type="OrthoDB" id="5873721at2759"/>
<comment type="caution">
    <text evidence="6">The sequence shown here is derived from an EMBL/GenBank/DDBJ whole genome shotgun (WGS) entry which is preliminary data.</text>
</comment>
<evidence type="ECO:0000256" key="5">
    <source>
        <dbReference type="SAM" id="Phobius"/>
    </source>
</evidence>
<name>A0A852K6F1_SPIPA</name>
<dbReference type="GO" id="GO:0007605">
    <property type="term" value="P:sensory perception of sound"/>
    <property type="evidence" value="ECO:0007669"/>
    <property type="project" value="TreeGrafter"/>
</dbReference>
<feature type="non-terminal residue" evidence="6">
    <location>
        <position position="50"/>
    </location>
</feature>
<comment type="subcellular location">
    <subcellularLocation>
        <location evidence="1">Membrane</location>
        <topology evidence="1">Multi-pass membrane protein</topology>
    </subcellularLocation>
</comment>
<dbReference type="EMBL" id="WBNQ01599739">
    <property type="protein sequence ID" value="NXX72893.1"/>
    <property type="molecule type" value="Genomic_DNA"/>
</dbReference>
<evidence type="ECO:0000313" key="6">
    <source>
        <dbReference type="EMBL" id="NXX72893.1"/>
    </source>
</evidence>
<dbReference type="AlphaFoldDB" id="A0A852K6F1"/>
<dbReference type="PANTHER" id="PTHR12489">
    <property type="entry name" value="LIPOMA HMGIC FUSION PARTNER-LIKE PROTEIN"/>
    <property type="match status" value="1"/>
</dbReference>
<dbReference type="InterPro" id="IPR019372">
    <property type="entry name" value="LHFPL"/>
</dbReference>
<keyword evidence="3 5" id="KW-1133">Transmembrane helix</keyword>
<feature type="non-terminal residue" evidence="6">
    <location>
        <position position="1"/>
    </location>
</feature>
<dbReference type="GO" id="GO:0060077">
    <property type="term" value="C:inhibitory synapse"/>
    <property type="evidence" value="ECO:0007669"/>
    <property type="project" value="TreeGrafter"/>
</dbReference>
<proteinExistence type="predicted"/>